<feature type="transmembrane region" description="Helical" evidence="7">
    <location>
        <begin position="6"/>
        <end position="27"/>
    </location>
</feature>
<reference evidence="8 9" key="1">
    <citation type="submission" date="2019-06" db="EMBL/GenBank/DDBJ databases">
        <title>The genome of Shewanella sp. SM1901.</title>
        <authorList>
            <person name="Cha Q."/>
        </authorList>
    </citation>
    <scope>NUCLEOTIDE SEQUENCE [LARGE SCALE GENOMIC DNA]</scope>
    <source>
        <strain evidence="8 9">SM1901</strain>
    </source>
</reference>
<evidence type="ECO:0000313" key="9">
    <source>
        <dbReference type="Proteomes" id="UP000319809"/>
    </source>
</evidence>
<dbReference type="GO" id="GO:0005886">
    <property type="term" value="C:plasma membrane"/>
    <property type="evidence" value="ECO:0007669"/>
    <property type="project" value="UniProtKB-SubCell"/>
</dbReference>
<keyword evidence="6 7" id="KW-0472">Membrane</keyword>
<dbReference type="PANTHER" id="PTHR33508">
    <property type="entry name" value="UPF0056 MEMBRANE PROTEIN YHCE"/>
    <property type="match status" value="1"/>
</dbReference>
<dbReference type="EMBL" id="CP041036">
    <property type="protein sequence ID" value="QDE31125.1"/>
    <property type="molecule type" value="Genomic_DNA"/>
</dbReference>
<proteinExistence type="inferred from homology"/>
<dbReference type="AlphaFoldDB" id="A0A4Y5YEL3"/>
<dbReference type="Pfam" id="PF01914">
    <property type="entry name" value="MarC"/>
    <property type="match status" value="1"/>
</dbReference>
<evidence type="ECO:0000256" key="5">
    <source>
        <dbReference type="ARBA" id="ARBA00022989"/>
    </source>
</evidence>
<keyword evidence="4 7" id="KW-0812">Transmembrane</keyword>
<name>A0A4Y5YEL3_9GAMM</name>
<dbReference type="NCBIfam" id="NF008320">
    <property type="entry name" value="PRK11111.1"/>
    <property type="match status" value="1"/>
</dbReference>
<comment type="subcellular location">
    <subcellularLocation>
        <location evidence="1 7">Cell membrane</location>
        <topology evidence="1 7">Multi-pass membrane protein</topology>
    </subcellularLocation>
</comment>
<sequence>MDFMLYIKFFLGLLAIINPVGLLPVFVSLTSHQTEADRQNTNRDANMAVVIILLVTAIAGHYILSMFSISLSAFRIAGGSLICIIAMSMLQGKISEVKRNQEEDRESSGMESVAVVPLALPLMAGPGAISAVIVFAAEHHQITNYIGMFLTIITLGLVSWGLFRIAPMLFKLLGKTGINVITRLMGLLMLSLGIEVIAAGVKGLFPTLLG</sequence>
<feature type="transmembrane region" description="Helical" evidence="7">
    <location>
        <begin position="142"/>
        <end position="163"/>
    </location>
</feature>
<protein>
    <recommendedName>
        <fullName evidence="7">UPF0056 membrane protein</fullName>
    </recommendedName>
</protein>
<dbReference type="NCBIfam" id="TIGR00427">
    <property type="entry name" value="NAAT family transporter"/>
    <property type="match status" value="1"/>
</dbReference>
<evidence type="ECO:0000256" key="3">
    <source>
        <dbReference type="ARBA" id="ARBA00022475"/>
    </source>
</evidence>
<evidence type="ECO:0000256" key="2">
    <source>
        <dbReference type="ARBA" id="ARBA00009784"/>
    </source>
</evidence>
<dbReference type="PANTHER" id="PTHR33508:SF1">
    <property type="entry name" value="UPF0056 MEMBRANE PROTEIN YHCE"/>
    <property type="match status" value="1"/>
</dbReference>
<feature type="transmembrane region" description="Helical" evidence="7">
    <location>
        <begin position="73"/>
        <end position="92"/>
    </location>
</feature>
<keyword evidence="5 7" id="KW-1133">Transmembrane helix</keyword>
<dbReference type="KEGG" id="spol:FH971_09170"/>
<gene>
    <name evidence="8" type="ORF">FH971_09170</name>
</gene>
<evidence type="ECO:0000256" key="7">
    <source>
        <dbReference type="RuleBase" id="RU362048"/>
    </source>
</evidence>
<organism evidence="8 9">
    <name type="scientific">Shewanella polaris</name>
    <dbReference type="NCBI Taxonomy" id="2588449"/>
    <lineage>
        <taxon>Bacteria</taxon>
        <taxon>Pseudomonadati</taxon>
        <taxon>Pseudomonadota</taxon>
        <taxon>Gammaproteobacteria</taxon>
        <taxon>Alteromonadales</taxon>
        <taxon>Shewanellaceae</taxon>
        <taxon>Shewanella</taxon>
    </lineage>
</organism>
<dbReference type="InterPro" id="IPR002771">
    <property type="entry name" value="Multi_antbiot-R_MarC"/>
</dbReference>
<evidence type="ECO:0000256" key="1">
    <source>
        <dbReference type="ARBA" id="ARBA00004651"/>
    </source>
</evidence>
<keyword evidence="3" id="KW-1003">Cell membrane</keyword>
<dbReference type="Proteomes" id="UP000319809">
    <property type="component" value="Chromosome"/>
</dbReference>
<feature type="transmembrane region" description="Helical" evidence="7">
    <location>
        <begin position="184"/>
        <end position="205"/>
    </location>
</feature>
<feature type="transmembrane region" description="Helical" evidence="7">
    <location>
        <begin position="48"/>
        <end position="67"/>
    </location>
</feature>
<comment type="similarity">
    <text evidence="2 7">Belongs to the UPF0056 (MarC) family.</text>
</comment>
<accession>A0A4Y5YEL3</accession>
<evidence type="ECO:0000313" key="8">
    <source>
        <dbReference type="EMBL" id="QDE31125.1"/>
    </source>
</evidence>
<evidence type="ECO:0000256" key="4">
    <source>
        <dbReference type="ARBA" id="ARBA00022692"/>
    </source>
</evidence>
<feature type="transmembrane region" description="Helical" evidence="7">
    <location>
        <begin position="113"/>
        <end position="136"/>
    </location>
</feature>
<evidence type="ECO:0000256" key="6">
    <source>
        <dbReference type="ARBA" id="ARBA00023136"/>
    </source>
</evidence>
<keyword evidence="9" id="KW-1185">Reference proteome</keyword>